<keyword evidence="5" id="KW-0597">Phosphoprotein</keyword>
<evidence type="ECO:0000256" key="7">
    <source>
        <dbReference type="ARBA" id="ARBA00022741"/>
    </source>
</evidence>
<dbReference type="SMART" id="SM00387">
    <property type="entry name" value="HATPase_c"/>
    <property type="match status" value="1"/>
</dbReference>
<dbReference type="Pfam" id="PF00672">
    <property type="entry name" value="HAMP"/>
    <property type="match status" value="1"/>
</dbReference>
<dbReference type="SMART" id="SM00304">
    <property type="entry name" value="HAMP"/>
    <property type="match status" value="1"/>
</dbReference>
<dbReference type="Gene3D" id="6.10.340.10">
    <property type="match status" value="1"/>
</dbReference>
<dbReference type="CDD" id="cd00075">
    <property type="entry name" value="HATPase"/>
    <property type="match status" value="1"/>
</dbReference>
<comment type="subcellular location">
    <subcellularLocation>
        <location evidence="2">Cell membrane</location>
        <topology evidence="2">Multi-pass membrane protein</topology>
    </subcellularLocation>
</comment>
<evidence type="ECO:0000259" key="11">
    <source>
        <dbReference type="PROSITE" id="PS50109"/>
    </source>
</evidence>
<evidence type="ECO:0000256" key="9">
    <source>
        <dbReference type="ARBA" id="ARBA00022840"/>
    </source>
</evidence>
<accession>A0A679JIX1</accession>
<dbReference type="PROSITE" id="PS50885">
    <property type="entry name" value="HAMP"/>
    <property type="match status" value="1"/>
</dbReference>
<evidence type="ECO:0000313" key="13">
    <source>
        <dbReference type="EMBL" id="CAA2108769.1"/>
    </source>
</evidence>
<comment type="catalytic activity">
    <reaction evidence="1">
        <text>ATP + protein L-histidine = ADP + protein N-phospho-L-histidine.</text>
        <dbReference type="EC" id="2.7.13.3"/>
    </reaction>
</comment>
<dbReference type="EC" id="2.7.13.3" evidence="3"/>
<keyword evidence="4" id="KW-1003">Cell membrane</keyword>
<feature type="transmembrane region" description="Helical" evidence="10">
    <location>
        <begin position="56"/>
        <end position="75"/>
    </location>
</feature>
<keyword evidence="8" id="KW-0418">Kinase</keyword>
<dbReference type="EMBL" id="LR743507">
    <property type="protein sequence ID" value="CAA2108769.1"/>
    <property type="molecule type" value="Genomic_DNA"/>
</dbReference>
<dbReference type="InterPro" id="IPR005467">
    <property type="entry name" value="His_kinase_dom"/>
</dbReference>
<keyword evidence="9" id="KW-0067">ATP-binding</keyword>
<dbReference type="GO" id="GO:0000155">
    <property type="term" value="F:phosphorelay sensor kinase activity"/>
    <property type="evidence" value="ECO:0007669"/>
    <property type="project" value="InterPro"/>
</dbReference>
<keyword evidence="10" id="KW-0472">Membrane</keyword>
<dbReference type="InterPro" id="IPR036890">
    <property type="entry name" value="HATPase_C_sf"/>
</dbReference>
<organism evidence="13">
    <name type="scientific">Variovorax paradoxus</name>
    <dbReference type="NCBI Taxonomy" id="34073"/>
    <lineage>
        <taxon>Bacteria</taxon>
        <taxon>Pseudomonadati</taxon>
        <taxon>Pseudomonadota</taxon>
        <taxon>Betaproteobacteria</taxon>
        <taxon>Burkholderiales</taxon>
        <taxon>Comamonadaceae</taxon>
        <taxon>Variovorax</taxon>
    </lineage>
</organism>
<dbReference type="PRINTS" id="PR00344">
    <property type="entry name" value="BCTRLSENSOR"/>
</dbReference>
<dbReference type="InterPro" id="IPR003661">
    <property type="entry name" value="HisK_dim/P_dom"/>
</dbReference>
<keyword evidence="7" id="KW-0547">Nucleotide-binding</keyword>
<dbReference type="AlphaFoldDB" id="A0A679JIX1"/>
<keyword evidence="6 13" id="KW-0808">Transferase</keyword>
<protein>
    <recommendedName>
        <fullName evidence="3">histidine kinase</fullName>
        <ecNumber evidence="3">2.7.13.3</ecNumber>
    </recommendedName>
</protein>
<dbReference type="Pfam" id="PF00512">
    <property type="entry name" value="HisKA"/>
    <property type="match status" value="1"/>
</dbReference>
<sequence>MSFDRKEHRAAMREMRRRLACHEDISREEWRTQWHARWNEKVQGKRRWRRSLRVRLVLMFVMLALVMAAVFMGGMKKSFSTGWAEAAKPMLTDYTDRLVAEIGTPPDVSRAQALVARLPITIRIVGPTVNWDSNPGGANGPGGWMHDRDDVFGGDKWFIRSTADGHRVIFGWAPKLWQLAPRIIGWATLGLLLSCVLLAYAYVSRLLRPLIDIREGAQRFGRGEFTQPIPVRRNDDLGDLAQRINTMADDIQAMLDAKRGLLLALSHELRSPLTRARLNAELLPATPDGQAEREALLRDLNEMRDLISDLLESERLASPHVALMREPVDLAALVREIVAEMPGAGQVHLDLAEGLPPHGVDRMRIRLLVRNLLDNALRYSADAPRPPCVSLRAVLDGTRQGVEIEVRDHGPGVDEEQLERLTEPFYRTDGARARATGGVGLGMYLCRLIAEAHGGELTVRNAGPGLQIIVRLA</sequence>
<dbReference type="CDD" id="cd00082">
    <property type="entry name" value="HisKA"/>
    <property type="match status" value="1"/>
</dbReference>
<proteinExistence type="predicted"/>
<dbReference type="Gene3D" id="3.30.565.10">
    <property type="entry name" value="Histidine kinase-like ATPase, C-terminal domain"/>
    <property type="match status" value="1"/>
</dbReference>
<dbReference type="InterPro" id="IPR003594">
    <property type="entry name" value="HATPase_dom"/>
</dbReference>
<dbReference type="SUPFAM" id="SSF158472">
    <property type="entry name" value="HAMP domain-like"/>
    <property type="match status" value="1"/>
</dbReference>
<keyword evidence="10" id="KW-0812">Transmembrane</keyword>
<dbReference type="InterPro" id="IPR050980">
    <property type="entry name" value="2C_sensor_his_kinase"/>
</dbReference>
<evidence type="ECO:0000256" key="5">
    <source>
        <dbReference type="ARBA" id="ARBA00022553"/>
    </source>
</evidence>
<dbReference type="PANTHER" id="PTHR44936:SF10">
    <property type="entry name" value="SENSOR PROTEIN RSTB"/>
    <property type="match status" value="1"/>
</dbReference>
<dbReference type="PANTHER" id="PTHR44936">
    <property type="entry name" value="SENSOR PROTEIN CREC"/>
    <property type="match status" value="1"/>
</dbReference>
<dbReference type="GO" id="GO:0005524">
    <property type="term" value="F:ATP binding"/>
    <property type="evidence" value="ECO:0007669"/>
    <property type="project" value="UniProtKB-KW"/>
</dbReference>
<dbReference type="CDD" id="cd06225">
    <property type="entry name" value="HAMP"/>
    <property type="match status" value="1"/>
</dbReference>
<feature type="domain" description="HAMP" evidence="12">
    <location>
        <begin position="204"/>
        <end position="256"/>
    </location>
</feature>
<reference evidence="13" key="1">
    <citation type="submission" date="2019-12" db="EMBL/GenBank/DDBJ databases">
        <authorList>
            <person name="Cremers G."/>
        </authorList>
    </citation>
    <scope>NUCLEOTIDE SEQUENCE</scope>
    <source>
        <strain evidence="13">Vvax</strain>
    </source>
</reference>
<dbReference type="InterPro" id="IPR004358">
    <property type="entry name" value="Sig_transdc_His_kin-like_C"/>
</dbReference>
<evidence type="ECO:0000256" key="4">
    <source>
        <dbReference type="ARBA" id="ARBA00022475"/>
    </source>
</evidence>
<dbReference type="SMART" id="SM00388">
    <property type="entry name" value="HisKA"/>
    <property type="match status" value="1"/>
</dbReference>
<evidence type="ECO:0000256" key="1">
    <source>
        <dbReference type="ARBA" id="ARBA00000085"/>
    </source>
</evidence>
<dbReference type="InterPro" id="IPR003660">
    <property type="entry name" value="HAMP_dom"/>
</dbReference>
<evidence type="ECO:0000256" key="3">
    <source>
        <dbReference type="ARBA" id="ARBA00012438"/>
    </source>
</evidence>
<dbReference type="Pfam" id="PF02518">
    <property type="entry name" value="HATPase_c"/>
    <property type="match status" value="1"/>
</dbReference>
<gene>
    <name evidence="13" type="primary">rstB_2</name>
    <name evidence="13" type="ORF">VVAX_05273</name>
</gene>
<feature type="domain" description="Histidine kinase" evidence="11">
    <location>
        <begin position="264"/>
        <end position="473"/>
    </location>
</feature>
<feature type="transmembrane region" description="Helical" evidence="10">
    <location>
        <begin position="183"/>
        <end position="203"/>
    </location>
</feature>
<dbReference type="PROSITE" id="PS50109">
    <property type="entry name" value="HIS_KIN"/>
    <property type="match status" value="1"/>
</dbReference>
<dbReference type="SUPFAM" id="SSF47384">
    <property type="entry name" value="Homodimeric domain of signal transducing histidine kinase"/>
    <property type="match status" value="1"/>
</dbReference>
<evidence type="ECO:0000259" key="12">
    <source>
        <dbReference type="PROSITE" id="PS50885"/>
    </source>
</evidence>
<evidence type="ECO:0000256" key="10">
    <source>
        <dbReference type="SAM" id="Phobius"/>
    </source>
</evidence>
<dbReference type="InterPro" id="IPR036097">
    <property type="entry name" value="HisK_dim/P_sf"/>
</dbReference>
<keyword evidence="10" id="KW-1133">Transmembrane helix</keyword>
<evidence type="ECO:0000256" key="8">
    <source>
        <dbReference type="ARBA" id="ARBA00022777"/>
    </source>
</evidence>
<evidence type="ECO:0000256" key="2">
    <source>
        <dbReference type="ARBA" id="ARBA00004651"/>
    </source>
</evidence>
<evidence type="ECO:0000256" key="6">
    <source>
        <dbReference type="ARBA" id="ARBA00022679"/>
    </source>
</evidence>
<name>A0A679JIX1_VARPD</name>
<dbReference type="Gene3D" id="1.10.287.130">
    <property type="match status" value="1"/>
</dbReference>
<dbReference type="GO" id="GO:0005886">
    <property type="term" value="C:plasma membrane"/>
    <property type="evidence" value="ECO:0007669"/>
    <property type="project" value="UniProtKB-SubCell"/>
</dbReference>
<dbReference type="SUPFAM" id="SSF55874">
    <property type="entry name" value="ATPase domain of HSP90 chaperone/DNA topoisomerase II/histidine kinase"/>
    <property type="match status" value="1"/>
</dbReference>